<organism evidence="9 10">
    <name type="scientific">Mycena alexandri</name>
    <dbReference type="NCBI Taxonomy" id="1745969"/>
    <lineage>
        <taxon>Eukaryota</taxon>
        <taxon>Fungi</taxon>
        <taxon>Dikarya</taxon>
        <taxon>Basidiomycota</taxon>
        <taxon>Agaricomycotina</taxon>
        <taxon>Agaricomycetes</taxon>
        <taxon>Agaricomycetidae</taxon>
        <taxon>Agaricales</taxon>
        <taxon>Marasmiineae</taxon>
        <taxon>Mycenaceae</taxon>
        <taxon>Mycena</taxon>
    </lineage>
</organism>
<evidence type="ECO:0000256" key="3">
    <source>
        <dbReference type="ARBA" id="ARBA00022723"/>
    </source>
</evidence>
<keyword evidence="1 7" id="KW-0575">Peroxidase</keyword>
<dbReference type="Proteomes" id="UP001218188">
    <property type="component" value="Unassembled WGS sequence"/>
</dbReference>
<name>A0AAD6X2S4_9AGAR</name>
<evidence type="ECO:0000313" key="9">
    <source>
        <dbReference type="EMBL" id="KAJ7032721.1"/>
    </source>
</evidence>
<dbReference type="PROSITE" id="PS50873">
    <property type="entry name" value="PEROXIDASE_4"/>
    <property type="match status" value="1"/>
</dbReference>
<dbReference type="GO" id="GO:0042744">
    <property type="term" value="P:hydrogen peroxide catabolic process"/>
    <property type="evidence" value="ECO:0007669"/>
    <property type="project" value="TreeGrafter"/>
</dbReference>
<proteinExistence type="inferred from homology"/>
<gene>
    <name evidence="9" type="ORF">C8F04DRAFT_1106312</name>
</gene>
<evidence type="ECO:0000256" key="2">
    <source>
        <dbReference type="ARBA" id="ARBA00022617"/>
    </source>
</evidence>
<dbReference type="SUPFAM" id="SSF48113">
    <property type="entry name" value="Heme-dependent peroxidases"/>
    <property type="match status" value="1"/>
</dbReference>
<dbReference type="Gene3D" id="1.10.520.10">
    <property type="match status" value="1"/>
</dbReference>
<protein>
    <recommendedName>
        <fullName evidence="7">Peroxidase</fullName>
        <ecNumber evidence="7">1.11.1.-</ecNumber>
    </recommendedName>
</protein>
<accession>A0AAD6X2S4</accession>
<dbReference type="GO" id="GO:0000302">
    <property type="term" value="P:response to reactive oxygen species"/>
    <property type="evidence" value="ECO:0007669"/>
    <property type="project" value="TreeGrafter"/>
</dbReference>
<feature type="signal peptide" evidence="7">
    <location>
        <begin position="1"/>
        <end position="16"/>
    </location>
</feature>
<dbReference type="GO" id="GO:0004601">
    <property type="term" value="F:peroxidase activity"/>
    <property type="evidence" value="ECO:0007669"/>
    <property type="project" value="UniProtKB-KW"/>
</dbReference>
<reference evidence="9" key="1">
    <citation type="submission" date="2023-03" db="EMBL/GenBank/DDBJ databases">
        <title>Massive genome expansion in bonnet fungi (Mycena s.s.) driven by repeated elements and novel gene families across ecological guilds.</title>
        <authorList>
            <consortium name="Lawrence Berkeley National Laboratory"/>
            <person name="Harder C.B."/>
            <person name="Miyauchi S."/>
            <person name="Viragh M."/>
            <person name="Kuo A."/>
            <person name="Thoen E."/>
            <person name="Andreopoulos B."/>
            <person name="Lu D."/>
            <person name="Skrede I."/>
            <person name="Drula E."/>
            <person name="Henrissat B."/>
            <person name="Morin E."/>
            <person name="Kohler A."/>
            <person name="Barry K."/>
            <person name="LaButti K."/>
            <person name="Morin E."/>
            <person name="Salamov A."/>
            <person name="Lipzen A."/>
            <person name="Mereny Z."/>
            <person name="Hegedus B."/>
            <person name="Baldrian P."/>
            <person name="Stursova M."/>
            <person name="Weitz H."/>
            <person name="Taylor A."/>
            <person name="Grigoriev I.V."/>
            <person name="Nagy L.G."/>
            <person name="Martin F."/>
            <person name="Kauserud H."/>
        </authorList>
    </citation>
    <scope>NUCLEOTIDE SEQUENCE</scope>
    <source>
        <strain evidence="9">CBHHK200</strain>
    </source>
</reference>
<dbReference type="Gene3D" id="1.10.420.10">
    <property type="entry name" value="Peroxidase, domain 2"/>
    <property type="match status" value="1"/>
</dbReference>
<dbReference type="PANTHER" id="PTHR31356">
    <property type="entry name" value="THYLAKOID LUMENAL 29 KDA PROTEIN, CHLOROPLASTIC-RELATED"/>
    <property type="match status" value="1"/>
</dbReference>
<dbReference type="Pfam" id="PF00141">
    <property type="entry name" value="peroxidase"/>
    <property type="match status" value="1"/>
</dbReference>
<dbReference type="GO" id="GO:0034599">
    <property type="term" value="P:cellular response to oxidative stress"/>
    <property type="evidence" value="ECO:0007669"/>
    <property type="project" value="InterPro"/>
</dbReference>
<dbReference type="InterPro" id="IPR010255">
    <property type="entry name" value="Haem_peroxidase_sf"/>
</dbReference>
<dbReference type="InterPro" id="IPR044831">
    <property type="entry name" value="Ccp1-like"/>
</dbReference>
<sequence length="499" mass="53266">MLRLTLLVSCIVTANAYVWPSPQLDALESIRFDQDRNGINALITPCSLFIFAAPGSGRSNAADWIRTAYHDMATHNITDGTGGMDASIRFAEEQARPEDVGDGFQNTLAVLLAVSNRYVSSTSAISIGGPEIAFRGGRVDAAVPNLPGVPEPQQDIESHIAAFARQGFTQTEMIGLVACGHTFGGVQHALFPDIVPELNDPNNAQSVSHFDSTFVTFDNNVATEYISGTTQNPLVVGLNDTTNSDKRIFGSDGNATMASFANSASLFASTCANLIARMVDTVPTGVQLTDPDNVDLTLSVDQKTIQFTGALRVWNLPQTTTHNVRVLWDDRAGGTNNASLVQNKVVTSSSGRNTATWFNFPTLTLDASAGITNMRFAIDNTVEDQGGVGFAIQDDLIWSNTSCINDGPTVTGQLAIAVRNDLAPTRVYLESLGRDNVDRPIVVETELALQPGAGNALYAVWSGAITNAQQDFTIGAEIGGVKVTRNDIRSVFNFPPCAT</sequence>
<dbReference type="AlphaFoldDB" id="A0AAD6X2S4"/>
<evidence type="ECO:0000256" key="5">
    <source>
        <dbReference type="ARBA" id="ARBA00023004"/>
    </source>
</evidence>
<keyword evidence="3" id="KW-0479">Metal-binding</keyword>
<dbReference type="InterPro" id="IPR002016">
    <property type="entry name" value="Haem_peroxidase"/>
</dbReference>
<keyword evidence="4 7" id="KW-0560">Oxidoreductase</keyword>
<dbReference type="GO" id="GO:0046872">
    <property type="term" value="F:metal ion binding"/>
    <property type="evidence" value="ECO:0007669"/>
    <property type="project" value="UniProtKB-UniRule"/>
</dbReference>
<dbReference type="EMBL" id="JARJCM010000070">
    <property type="protein sequence ID" value="KAJ7032721.1"/>
    <property type="molecule type" value="Genomic_DNA"/>
</dbReference>
<comment type="caution">
    <text evidence="9">The sequence shown here is derived from an EMBL/GenBank/DDBJ whole genome shotgun (WGS) entry which is preliminary data.</text>
</comment>
<evidence type="ECO:0000256" key="4">
    <source>
        <dbReference type="ARBA" id="ARBA00023002"/>
    </source>
</evidence>
<evidence type="ECO:0000256" key="6">
    <source>
        <dbReference type="RuleBase" id="RU004241"/>
    </source>
</evidence>
<dbReference type="PANTHER" id="PTHR31356:SF53">
    <property type="entry name" value="HEME PEROXIDASE"/>
    <property type="match status" value="1"/>
</dbReference>
<keyword evidence="7" id="KW-0732">Signal</keyword>
<dbReference type="EC" id="1.11.1.-" evidence="7"/>
<keyword evidence="10" id="KW-1185">Reference proteome</keyword>
<evidence type="ECO:0000256" key="7">
    <source>
        <dbReference type="RuleBase" id="RU363051"/>
    </source>
</evidence>
<keyword evidence="5" id="KW-0408">Iron</keyword>
<evidence type="ECO:0000256" key="1">
    <source>
        <dbReference type="ARBA" id="ARBA00022559"/>
    </source>
</evidence>
<comment type="similarity">
    <text evidence="6">Belongs to the peroxidase family.</text>
</comment>
<dbReference type="GO" id="GO:0020037">
    <property type="term" value="F:heme binding"/>
    <property type="evidence" value="ECO:0007669"/>
    <property type="project" value="UniProtKB-UniRule"/>
</dbReference>
<feature type="chain" id="PRO_5041766057" description="Peroxidase" evidence="7">
    <location>
        <begin position="17"/>
        <end position="499"/>
    </location>
</feature>
<feature type="domain" description="Plant heme peroxidase family profile" evidence="8">
    <location>
        <begin position="109"/>
        <end position="278"/>
    </location>
</feature>
<keyword evidence="2" id="KW-0349">Heme</keyword>
<evidence type="ECO:0000259" key="8">
    <source>
        <dbReference type="PROSITE" id="PS50873"/>
    </source>
</evidence>
<evidence type="ECO:0000313" key="10">
    <source>
        <dbReference type="Proteomes" id="UP001218188"/>
    </source>
</evidence>